<comment type="caution">
    <text evidence="8">The sequence shown here is derived from an EMBL/GenBank/DDBJ whole genome shotgun (WGS) entry which is preliminary data.</text>
</comment>
<evidence type="ECO:0000313" key="9">
    <source>
        <dbReference type="Proteomes" id="UP000078387"/>
    </source>
</evidence>
<dbReference type="InterPro" id="IPR011989">
    <property type="entry name" value="ARM-like"/>
</dbReference>
<keyword evidence="4" id="KW-0963">Cytoplasm</keyword>
<evidence type="ECO:0000256" key="6">
    <source>
        <dbReference type="ARBA" id="ARBA00023242"/>
    </source>
</evidence>
<gene>
    <name evidence="8" type="ORF">CL6EHI_001760</name>
</gene>
<dbReference type="GO" id="GO:0031267">
    <property type="term" value="F:small GTPase binding"/>
    <property type="evidence" value="ECO:0007669"/>
    <property type="project" value="InterPro"/>
</dbReference>
<feature type="domain" description="Importin N-terminal" evidence="7">
    <location>
        <begin position="25"/>
        <end position="92"/>
    </location>
</feature>
<evidence type="ECO:0000256" key="3">
    <source>
        <dbReference type="ARBA" id="ARBA00022448"/>
    </source>
</evidence>
<comment type="subcellular location">
    <subcellularLocation>
        <location evidence="2">Cytoplasm</location>
    </subcellularLocation>
    <subcellularLocation>
        <location evidence="1">Nucleus</location>
    </subcellularLocation>
</comment>
<dbReference type="GO" id="GO:0006606">
    <property type="term" value="P:protein import into nucleus"/>
    <property type="evidence" value="ECO:0007669"/>
    <property type="project" value="TreeGrafter"/>
</dbReference>
<dbReference type="PANTHER" id="PTHR10997:SF18">
    <property type="entry name" value="D-IMPORTIN 7_RANBP7"/>
    <property type="match status" value="1"/>
</dbReference>
<dbReference type="SMART" id="SM00913">
    <property type="entry name" value="IBN_N"/>
    <property type="match status" value="1"/>
</dbReference>
<dbReference type="AlphaFoldDB" id="A0A5K1UVN1"/>
<dbReference type="VEuPathDB" id="AmoebaDB:EHI7A_117830"/>
<dbReference type="GO" id="GO:0005829">
    <property type="term" value="C:cytosol"/>
    <property type="evidence" value="ECO:0007669"/>
    <property type="project" value="TreeGrafter"/>
</dbReference>
<dbReference type="Gene3D" id="1.25.10.10">
    <property type="entry name" value="Leucine-rich Repeat Variant"/>
    <property type="match status" value="1"/>
</dbReference>
<dbReference type="Pfam" id="PF03810">
    <property type="entry name" value="IBN_N"/>
    <property type="match status" value="1"/>
</dbReference>
<keyword evidence="3" id="KW-0813">Transport</keyword>
<sequence length="980" mass="111288">MSLTDQIHHACQLSLSGNNNSLTQANEMFNVMFNNPEFGTTAINILSNTQEPLVVQQIVSINFKHYIKLIWENLNEEPKAKLCELLMQLIIRSPGVVQTQLIETLRFILVMDFPGKCGGLLQIIQSLIQNPEIISNEISFKGVMASINTFAKSFRFQTENYAPMMQFIEIIFPTCLRILITAIQNRMYVHTRLCFKLFKYIIYTKVPSFFNKETIDLFYTNAIAFLQQPFTFNNNDEKNAQCSSLIGLIRGTSSFISHNTSKASRATQTVTYFVDNIATQFINAMLPHLNLAIPSKLMFYEISLLSHCLKTSKLSKVILQFFPVLFEKIIFRQIMVTPNELEEMKTAPVDYLRNRDEDDDFGSIDGRTASINFIRATIQYRAKTFLPYYIQPLLSLIPVDQSGLEKDPIIIDCACFIMGKICGQFVISKDYAKYVPSILSVTVPLLLSSGNTLLIRRGCDLAGIVFRILNFQKTSVLPDYVIKVVQMMFQLLSSNDVIARVSAGSVIGIFVDYNCLSDSFKSVLVQLFEVLLQTIKVFESENVVETLSELIKRFPNETRPHSIDIVKALLDVLISIENNYGELDENAQINATFSASSAVTSITDIMRMNSTSIESMNIFIELFLPYINRLLTSDSLFAKDSLENTFSLACELVRLAPTPLNPRIQDLFTIILNVSLNMSYDGLTSAEPLITVFIAKQPELLNIPTNMQLVMKLINSVLSSPDIDIEALCVFRIAQAVLLCCDGQVDTFVEFLIKTTLPLLRDPQSMLALQGTEVILYCIFYNTRLTITILNSLGILNQFFSLWNSFIPKKLPSLSDKKITIVALMSLMTLPVDQLPDFIKNNLTGFYNTVITLLVETENQRKKCEEYKIKNAHNLSKSIRDSTIQNLNDDEDVVYEDINNLENYDFDDYLDDFSDDIIDSDEDELVNLDEREIFFEILKRVMEGDLKDERHAAAIRNLPEGLRGVVQTIIIEQTAKQQQN</sequence>
<dbReference type="PANTHER" id="PTHR10997">
    <property type="entry name" value="IMPORTIN-7, 8, 11"/>
    <property type="match status" value="1"/>
</dbReference>
<accession>A0A5K1UVN1</accession>
<evidence type="ECO:0000256" key="1">
    <source>
        <dbReference type="ARBA" id="ARBA00004123"/>
    </source>
</evidence>
<proteinExistence type="predicted"/>
<dbReference type="FunFam" id="1.25.10.10:FF:000850">
    <property type="entry name" value="Importin beta SMX1, putative"/>
    <property type="match status" value="1"/>
</dbReference>
<keyword evidence="6" id="KW-0539">Nucleus</keyword>
<name>A0A5K1UVN1_ENTHI</name>
<protein>
    <submittedName>
        <fullName evidence="8">Importin putative</fullName>
    </submittedName>
</protein>
<dbReference type="VEuPathDB" id="AmoebaDB:KM1_081040"/>
<dbReference type="EMBL" id="BDEQ01000001">
    <property type="protein sequence ID" value="GAT96698.1"/>
    <property type="molecule type" value="Genomic_DNA"/>
</dbReference>
<reference evidence="8 9" key="1">
    <citation type="submission" date="2016-05" db="EMBL/GenBank/DDBJ databases">
        <title>First whole genome sequencing of Entamoeba histolytica HM1:IMSS-clone-6.</title>
        <authorList>
            <person name="Mukherjee Avik.K."/>
            <person name="Izumyama S."/>
            <person name="Nakada-Tsukui K."/>
            <person name="Nozaki T."/>
        </authorList>
    </citation>
    <scope>NUCLEOTIDE SEQUENCE [LARGE SCALE GENOMIC DNA]</scope>
    <source>
        <strain evidence="8 9">HM1:IMSS clone 6</strain>
    </source>
</reference>
<dbReference type="GO" id="GO:0005635">
    <property type="term" value="C:nuclear envelope"/>
    <property type="evidence" value="ECO:0007669"/>
    <property type="project" value="TreeGrafter"/>
</dbReference>
<keyword evidence="5" id="KW-0653">Protein transport</keyword>
<dbReference type="VEuPathDB" id="AmoebaDB:EHI5A_069320"/>
<evidence type="ECO:0000259" key="7">
    <source>
        <dbReference type="PROSITE" id="PS50166"/>
    </source>
</evidence>
<dbReference type="VEuPathDB" id="AmoebaDB:EHI8A_126870"/>
<evidence type="ECO:0000256" key="5">
    <source>
        <dbReference type="ARBA" id="ARBA00022927"/>
    </source>
</evidence>
<dbReference type="InterPro" id="IPR001494">
    <property type="entry name" value="Importin-beta_N"/>
</dbReference>
<dbReference type="InterPro" id="IPR016024">
    <property type="entry name" value="ARM-type_fold"/>
</dbReference>
<organism evidence="8 9">
    <name type="scientific">Entamoeba histolytica</name>
    <dbReference type="NCBI Taxonomy" id="5759"/>
    <lineage>
        <taxon>Eukaryota</taxon>
        <taxon>Amoebozoa</taxon>
        <taxon>Evosea</taxon>
        <taxon>Archamoebae</taxon>
        <taxon>Mastigamoebida</taxon>
        <taxon>Entamoebidae</taxon>
        <taxon>Entamoeba</taxon>
    </lineage>
</organism>
<evidence type="ECO:0000313" key="8">
    <source>
        <dbReference type="EMBL" id="GAT96698.1"/>
    </source>
</evidence>
<dbReference type="PROSITE" id="PS50166">
    <property type="entry name" value="IMPORTIN_B_NT"/>
    <property type="match status" value="1"/>
</dbReference>
<evidence type="ECO:0000256" key="2">
    <source>
        <dbReference type="ARBA" id="ARBA00004496"/>
    </source>
</evidence>
<dbReference type="Proteomes" id="UP000078387">
    <property type="component" value="Unassembled WGS sequence"/>
</dbReference>
<dbReference type="VEuPathDB" id="AmoebaDB:EHI_001760"/>
<evidence type="ECO:0000256" key="4">
    <source>
        <dbReference type="ARBA" id="ARBA00022490"/>
    </source>
</evidence>
<dbReference type="SUPFAM" id="SSF48371">
    <property type="entry name" value="ARM repeat"/>
    <property type="match status" value="1"/>
</dbReference>
<dbReference type="OMA" id="KNFEYRS"/>